<feature type="compositionally biased region" description="Polar residues" evidence="3">
    <location>
        <begin position="1745"/>
        <end position="1754"/>
    </location>
</feature>
<feature type="compositionally biased region" description="Basic and acidic residues" evidence="3">
    <location>
        <begin position="394"/>
        <end position="405"/>
    </location>
</feature>
<keyword evidence="1" id="KW-0103">Bromodomain</keyword>
<dbReference type="EMBL" id="OU899036">
    <property type="protein sequence ID" value="CAH1732110.1"/>
    <property type="molecule type" value="Genomic_DNA"/>
</dbReference>
<feature type="compositionally biased region" description="Polar residues" evidence="3">
    <location>
        <begin position="804"/>
        <end position="818"/>
    </location>
</feature>
<dbReference type="Gene3D" id="1.20.920.10">
    <property type="entry name" value="Bromodomain-like"/>
    <property type="match status" value="1"/>
</dbReference>
<keyword evidence="2" id="KW-0175">Coiled coil</keyword>
<accession>A0A9P0JCA8</accession>
<feature type="region of interest" description="Disordered" evidence="3">
    <location>
        <begin position="436"/>
        <end position="473"/>
    </location>
</feature>
<feature type="compositionally biased region" description="Low complexity" evidence="3">
    <location>
        <begin position="1973"/>
        <end position="1982"/>
    </location>
</feature>
<feature type="region of interest" description="Disordered" evidence="3">
    <location>
        <begin position="1697"/>
        <end position="1758"/>
    </location>
</feature>
<dbReference type="SUPFAM" id="SSF47370">
    <property type="entry name" value="Bromodomain"/>
    <property type="match status" value="1"/>
</dbReference>
<dbReference type="Proteomes" id="UP001154329">
    <property type="component" value="Chromosome 3"/>
</dbReference>
<feature type="compositionally biased region" description="Basic and acidic residues" evidence="3">
    <location>
        <begin position="1735"/>
        <end position="1744"/>
    </location>
</feature>
<gene>
    <name evidence="4" type="ORF">APHIGO_LOCUS8676</name>
</gene>
<feature type="region of interest" description="Disordered" evidence="3">
    <location>
        <begin position="1071"/>
        <end position="1118"/>
    </location>
</feature>
<evidence type="ECO:0000313" key="4">
    <source>
        <dbReference type="EMBL" id="CAH1732110.1"/>
    </source>
</evidence>
<feature type="compositionally biased region" description="Low complexity" evidence="3">
    <location>
        <begin position="1700"/>
        <end position="1713"/>
    </location>
</feature>
<sequence length="2003" mass="227938">MASSNTESPGTIYRWIEKKPLTEAVSWTSKEKFWLVVAIYHYGTHDWKKVAQVVRHIGESYRPQEWFSPTNCERQFKILVSNLSKEVKSLPFNDMMQHIAEGLKSDYKREINKSRDALKTKYCNLFNILNRVKQGNLSRSEIVNLYSQARRNEIEGKQYMEQLMTRQNASLASENSSSGLIEEPIKWNTPSAPLLTSLLRSRNTIPANRNATTISSLLQSPGGTSRTRSGKLLSLTPSIRTTQGTPTLSKLLEAPANPYIPNPPQATLKNKLTEVVAEKLVNTSRKENSQSTSLNKVRVDNMTTLGSFNQINKSDLSASKKQISKSPVSVVKSGSKANLNVVTLLSDSENDEDKNISLKSLFGDKKDTSNKVEPRATRSQTRAEGGFKQLNDTKLSDGKKDRESLRQQSGGSLINEQHSIDDVIADIDQIEVQPLSSVQDEIQTQTPSKMTRSSLQKLRLSSPGDNSLTNNKVNTKDISNKMIEEISANFVLSASPKTIPPQYQCLLTKPRNNTSDCLNSIDRIAVKDAILLRKESQSLQNTLNTSDRKQEGVIEINASSVIGSRNDSKVLSLNNQPVLVVNKIKKPFNIKLTSEQRVDDNQVTNTDLKKSVRLNNSSQNVVKLTDKNCTATAAANDDDDDDIIILDDEIFIDDNNKTSIKTKELSSNIESQNVSSIVVSPNINISSNSKSTLLQLDEKKNKNDKTPWNMFGKPQNILDSTKKHCHQDNVSKSRTNSNISETNSQFIKELDFDFDQSISQTSLAELYNGVEEIVEMHSFDNEELNSLIECGSLDSNETEERRNTVSVDQGDSSVSESDSTIGAFDTFAQITRVRQRSSTPKDIKLDTKELKITNQGIKNFKESFCQSDKTENDQSSVVSVTGIPILQGVISDVMNQIDLDSVASLTTSKSLSSPSNDVVELMSSDEEATVKHLKAHPLNIQNKKIQTQNKEKEGKSYKLKEVELIKLHDTETKVLKDNNINCGISNIQPIQIELPSCFTVKNPIPDSGKLTVGQILEIKKEATEDNEMVYYEYSNPDEIIDINEFDDDDEMEPKGIAVKIANEKLLKETERMRKEAKENEERMKNEEERKRKEDERLKKEEDERRKKENDDRMKKENEEKKKIEDLKEFEKMLINEKKKIEEEEDSKKKEQYKRKIIDIQKAIKIEKEQKQEGKTLKERYEEERQKRGNLAEFDSTMRKEFKVGMGNSVVVNEEEIINKCVILEEIVVKDCFIEDTYLGEIKARKDTPKIILQPKNILKCPTESDQIRGIELQSKEESPKKLIALKECKRIEDLINQNKTSSVSDVPGQNEYNRIPIPTKTNQLEIQTKEAKEDEKQRVIEAKLQRLKEAEVQKVKEAEKQGANEIISRAIKEAEIGRVKAAELERFKNERIKRAEEVETKKSKEAELRKNITVKETEIKGLEKRNVLKKVNETGNNQSVGPTEVKSVKNPFKKKNEGFQNEAIIDQLFIETSKAPMEHKKSLIETRKVTAKEDVETINLRERGIRKCIGLDGKTIKVIEPKSSEVKMITRMRGVKVEELDAIKIASCSKLRPQLILERSPLPSIASSNSVENLSISCHEYKKQTKITDDGNKRNSTSNIPNDKKHYRDLNAGSCVSVKKDNFNYEALGTPRTRTRSSSFKQKTISETKSSKQSQDNGAAIISKETIKKKFLNNDNADICPVVLLDSMDIITQRPTDLAKQQQNKQVHNQVQKPAETNIQLQKPPPKKRGRKRRIDVQNEKLQETPKSNKQTPKNCGKTRILEKEIEPLAKRTRRSLGLRNIKQESMSKQSIQPRKFKKQHVNKAIESIKTKKKVLQFVFNNLCERSKYILSLDKKIKNLPPKCLDIVKFPIKLKEIKKKITTGKIKNINELQFNLVMWSYNAQMIKRSDNIVFSEASNFQYELEEYCRSLKNAVNDQNVDKYQKEKNRFLIHDNDLFNLRYSGAKKDSNDARITVNKETIANIYKYIDNSCDESSGSESDSYMPPKKKRKKNISDFSNSESD</sequence>
<feature type="region of interest" description="Disordered" evidence="3">
    <location>
        <begin position="795"/>
        <end position="818"/>
    </location>
</feature>
<evidence type="ECO:0000313" key="5">
    <source>
        <dbReference type="Proteomes" id="UP001154329"/>
    </source>
</evidence>
<evidence type="ECO:0000256" key="2">
    <source>
        <dbReference type="SAM" id="Coils"/>
    </source>
</evidence>
<protein>
    <submittedName>
        <fullName evidence="4">Uncharacterized protein</fullName>
    </submittedName>
</protein>
<feature type="compositionally biased region" description="Polar residues" evidence="3">
    <location>
        <begin position="406"/>
        <end position="417"/>
    </location>
</feature>
<feature type="compositionally biased region" description="Polar residues" evidence="3">
    <location>
        <begin position="463"/>
        <end position="473"/>
    </location>
</feature>
<name>A0A9P0JCA8_APHGO</name>
<feature type="compositionally biased region" description="Polar residues" evidence="3">
    <location>
        <begin position="436"/>
        <end position="456"/>
    </location>
</feature>
<feature type="coiled-coil region" evidence="2">
    <location>
        <begin position="1333"/>
        <end position="1361"/>
    </location>
</feature>
<evidence type="ECO:0000256" key="1">
    <source>
        <dbReference type="ARBA" id="ARBA00023117"/>
    </source>
</evidence>
<feature type="region of interest" description="Disordered" evidence="3">
    <location>
        <begin position="364"/>
        <end position="417"/>
    </location>
</feature>
<feature type="region of interest" description="Disordered" evidence="3">
    <location>
        <begin position="1585"/>
        <end position="1606"/>
    </location>
</feature>
<feature type="region of interest" description="Disordered" evidence="3">
    <location>
        <begin position="1632"/>
        <end position="1657"/>
    </location>
</feature>
<feature type="compositionally biased region" description="Basic and acidic residues" evidence="3">
    <location>
        <begin position="364"/>
        <end position="376"/>
    </location>
</feature>
<proteinExistence type="predicted"/>
<dbReference type="InterPro" id="IPR036427">
    <property type="entry name" value="Bromodomain-like_sf"/>
</dbReference>
<organism evidence="4 5">
    <name type="scientific">Aphis gossypii</name>
    <name type="common">Cotton aphid</name>
    <dbReference type="NCBI Taxonomy" id="80765"/>
    <lineage>
        <taxon>Eukaryota</taxon>
        <taxon>Metazoa</taxon>
        <taxon>Ecdysozoa</taxon>
        <taxon>Arthropoda</taxon>
        <taxon>Hexapoda</taxon>
        <taxon>Insecta</taxon>
        <taxon>Pterygota</taxon>
        <taxon>Neoptera</taxon>
        <taxon>Paraneoptera</taxon>
        <taxon>Hemiptera</taxon>
        <taxon>Sternorrhyncha</taxon>
        <taxon>Aphidomorpha</taxon>
        <taxon>Aphidoidea</taxon>
        <taxon>Aphididae</taxon>
        <taxon>Aphidini</taxon>
        <taxon>Aphis</taxon>
        <taxon>Aphis</taxon>
    </lineage>
</organism>
<reference evidence="4" key="1">
    <citation type="submission" date="2022-02" db="EMBL/GenBank/DDBJ databases">
        <authorList>
            <person name="King R."/>
        </authorList>
    </citation>
    <scope>NUCLEOTIDE SEQUENCE</scope>
</reference>
<feature type="compositionally biased region" description="Basic residues" evidence="3">
    <location>
        <begin position="1725"/>
        <end position="1734"/>
    </location>
</feature>
<reference evidence="4" key="2">
    <citation type="submission" date="2022-10" db="EMBL/GenBank/DDBJ databases">
        <authorList>
            <consortium name="ENA_rothamsted_submissions"/>
            <consortium name="culmorum"/>
            <person name="King R."/>
        </authorList>
    </citation>
    <scope>NUCLEOTIDE SEQUENCE</scope>
</reference>
<evidence type="ECO:0000256" key="3">
    <source>
        <dbReference type="SAM" id="MobiDB-lite"/>
    </source>
</evidence>
<feature type="region of interest" description="Disordered" evidence="3">
    <location>
        <begin position="1971"/>
        <end position="2003"/>
    </location>
</feature>
<keyword evidence="5" id="KW-1185">Reference proteome</keyword>